<dbReference type="InterPro" id="IPR027843">
    <property type="entry name" value="DUF4440"/>
</dbReference>
<organism evidence="2 3">
    <name type="scientific">Paenibacillus sacheonensis</name>
    <dbReference type="NCBI Taxonomy" id="742054"/>
    <lineage>
        <taxon>Bacteria</taxon>
        <taxon>Bacillati</taxon>
        <taxon>Bacillota</taxon>
        <taxon>Bacilli</taxon>
        <taxon>Bacillales</taxon>
        <taxon>Paenibacillaceae</taxon>
        <taxon>Paenibacillus</taxon>
    </lineage>
</organism>
<reference evidence="2 3" key="1">
    <citation type="submission" date="2020-01" db="EMBL/GenBank/DDBJ databases">
        <title>Paenibacillus soybeanensis sp. nov. isolated from the nodules of soybean (Glycine max(L.) Merr).</title>
        <authorList>
            <person name="Wang H."/>
        </authorList>
    </citation>
    <scope>NUCLEOTIDE SEQUENCE [LARGE SCALE GENOMIC DNA]</scope>
    <source>
        <strain evidence="2 3">DSM 23054</strain>
    </source>
</reference>
<keyword evidence="3" id="KW-1185">Reference proteome</keyword>
<gene>
    <name evidence="2" type="ORF">GT003_13465</name>
</gene>
<accession>A0A7X4YPC4</accession>
<dbReference type="NCBIfam" id="TIGR02246">
    <property type="entry name" value="SgcJ/EcaC family oxidoreductase"/>
    <property type="match status" value="1"/>
</dbReference>
<name>A0A7X4YPC4_9BACL</name>
<dbReference type="InterPro" id="IPR011944">
    <property type="entry name" value="Steroid_delta5-4_isomerase"/>
</dbReference>
<feature type="domain" description="DUF4440" evidence="1">
    <location>
        <begin position="24"/>
        <end position="134"/>
    </location>
</feature>
<evidence type="ECO:0000313" key="2">
    <source>
        <dbReference type="EMBL" id="NBC70000.1"/>
    </source>
</evidence>
<dbReference type="EMBL" id="JAAAMU010000006">
    <property type="protein sequence ID" value="NBC70000.1"/>
    <property type="molecule type" value="Genomic_DNA"/>
</dbReference>
<dbReference type="Gene3D" id="3.10.450.50">
    <property type="match status" value="1"/>
</dbReference>
<sequence length="166" mass="18149">MLQQYAEQRRAHDEIVQPDEIEVLRAYQAMLAGWNARSAEEMAAPFAEDGELIGFDGSEAAGRQGIHDHLAPIFAHHKTPRYCAIVRSVKLPAPGTAILRAYSGLVPEGASDIDPKLNAQHSLTAVKRGGEWKIALFQNTPAQFHMEPERGAALTEALRKLPSASD</sequence>
<dbReference type="SUPFAM" id="SSF54427">
    <property type="entry name" value="NTF2-like"/>
    <property type="match status" value="1"/>
</dbReference>
<proteinExistence type="predicted"/>
<dbReference type="Pfam" id="PF14534">
    <property type="entry name" value="DUF4440"/>
    <property type="match status" value="1"/>
</dbReference>
<dbReference type="Proteomes" id="UP000558113">
    <property type="component" value="Unassembled WGS sequence"/>
</dbReference>
<dbReference type="InterPro" id="IPR032710">
    <property type="entry name" value="NTF2-like_dom_sf"/>
</dbReference>
<evidence type="ECO:0000313" key="3">
    <source>
        <dbReference type="Proteomes" id="UP000558113"/>
    </source>
</evidence>
<evidence type="ECO:0000259" key="1">
    <source>
        <dbReference type="Pfam" id="PF14534"/>
    </source>
</evidence>
<protein>
    <submittedName>
        <fullName evidence="2">SgcJ/EcaC family oxidoreductase</fullName>
    </submittedName>
</protein>
<dbReference type="OrthoDB" id="9803476at2"/>
<dbReference type="AlphaFoldDB" id="A0A7X4YPC4"/>
<comment type="caution">
    <text evidence="2">The sequence shown here is derived from an EMBL/GenBank/DDBJ whole genome shotgun (WGS) entry which is preliminary data.</text>
</comment>